<protein>
    <submittedName>
        <fullName evidence="1">Uncharacterized protein</fullName>
    </submittedName>
</protein>
<dbReference type="Proteomes" id="UP000814140">
    <property type="component" value="Unassembled WGS sequence"/>
</dbReference>
<evidence type="ECO:0000313" key="1">
    <source>
        <dbReference type="EMBL" id="KAI0058261.1"/>
    </source>
</evidence>
<comment type="caution">
    <text evidence="1">The sequence shown here is derived from an EMBL/GenBank/DDBJ whole genome shotgun (WGS) entry which is preliminary data.</text>
</comment>
<dbReference type="EMBL" id="MU277237">
    <property type="protein sequence ID" value="KAI0058261.1"/>
    <property type="molecule type" value="Genomic_DNA"/>
</dbReference>
<organism evidence="1 2">
    <name type="scientific">Artomyces pyxidatus</name>
    <dbReference type="NCBI Taxonomy" id="48021"/>
    <lineage>
        <taxon>Eukaryota</taxon>
        <taxon>Fungi</taxon>
        <taxon>Dikarya</taxon>
        <taxon>Basidiomycota</taxon>
        <taxon>Agaricomycotina</taxon>
        <taxon>Agaricomycetes</taxon>
        <taxon>Russulales</taxon>
        <taxon>Auriscalpiaceae</taxon>
        <taxon>Artomyces</taxon>
    </lineage>
</organism>
<name>A0ACB8SR60_9AGAM</name>
<evidence type="ECO:0000313" key="2">
    <source>
        <dbReference type="Proteomes" id="UP000814140"/>
    </source>
</evidence>
<sequence length="119" mass="12552">MVAARKRGGYGRGGDGGQSQRQILGKLVILGIVKGAARWKGWAWRDSCADARGSGWMTAGSAAFWAPVVASGSGTHQTRSREMERGAKGEGGQRCGSRTGHRRGGSLGARGRDLLRWAV</sequence>
<gene>
    <name evidence="1" type="ORF">BV25DRAFT_1291794</name>
</gene>
<accession>A0ACB8SR60</accession>
<reference evidence="1" key="1">
    <citation type="submission" date="2021-03" db="EMBL/GenBank/DDBJ databases">
        <authorList>
            <consortium name="DOE Joint Genome Institute"/>
            <person name="Ahrendt S."/>
            <person name="Looney B.P."/>
            <person name="Miyauchi S."/>
            <person name="Morin E."/>
            <person name="Drula E."/>
            <person name="Courty P.E."/>
            <person name="Chicoki N."/>
            <person name="Fauchery L."/>
            <person name="Kohler A."/>
            <person name="Kuo A."/>
            <person name="Labutti K."/>
            <person name="Pangilinan J."/>
            <person name="Lipzen A."/>
            <person name="Riley R."/>
            <person name="Andreopoulos W."/>
            <person name="He G."/>
            <person name="Johnson J."/>
            <person name="Barry K.W."/>
            <person name="Grigoriev I.V."/>
            <person name="Nagy L."/>
            <person name="Hibbett D."/>
            <person name="Henrissat B."/>
            <person name="Matheny P.B."/>
            <person name="Labbe J."/>
            <person name="Martin F."/>
        </authorList>
    </citation>
    <scope>NUCLEOTIDE SEQUENCE</scope>
    <source>
        <strain evidence="1">HHB10654</strain>
    </source>
</reference>
<keyword evidence="2" id="KW-1185">Reference proteome</keyword>
<reference evidence="1" key="2">
    <citation type="journal article" date="2022" name="New Phytol.">
        <title>Evolutionary transition to the ectomycorrhizal habit in the genomes of a hyperdiverse lineage of mushroom-forming fungi.</title>
        <authorList>
            <person name="Looney B."/>
            <person name="Miyauchi S."/>
            <person name="Morin E."/>
            <person name="Drula E."/>
            <person name="Courty P.E."/>
            <person name="Kohler A."/>
            <person name="Kuo A."/>
            <person name="LaButti K."/>
            <person name="Pangilinan J."/>
            <person name="Lipzen A."/>
            <person name="Riley R."/>
            <person name="Andreopoulos W."/>
            <person name="He G."/>
            <person name="Johnson J."/>
            <person name="Nolan M."/>
            <person name="Tritt A."/>
            <person name="Barry K.W."/>
            <person name="Grigoriev I.V."/>
            <person name="Nagy L.G."/>
            <person name="Hibbett D."/>
            <person name="Henrissat B."/>
            <person name="Matheny P.B."/>
            <person name="Labbe J."/>
            <person name="Martin F.M."/>
        </authorList>
    </citation>
    <scope>NUCLEOTIDE SEQUENCE</scope>
    <source>
        <strain evidence="1">HHB10654</strain>
    </source>
</reference>
<proteinExistence type="predicted"/>